<dbReference type="PANTHER" id="PTHR33337:SF40">
    <property type="entry name" value="CENP-V_GFA DOMAIN-CONTAINING PROTEIN-RELATED"/>
    <property type="match status" value="1"/>
</dbReference>
<name>A0AAD4EUH6_9PEZI</name>
<dbReference type="Pfam" id="PF04828">
    <property type="entry name" value="GFA"/>
    <property type="match status" value="1"/>
</dbReference>
<accession>A0AAD4EUH6</accession>
<dbReference type="Gene3D" id="3.90.1590.10">
    <property type="entry name" value="glutathione-dependent formaldehyde- activating enzyme (gfa)"/>
    <property type="match status" value="1"/>
</dbReference>
<proteinExistence type="inferred from homology"/>
<comment type="caution">
    <text evidence="6">The sequence shown here is derived from an EMBL/GenBank/DDBJ whole genome shotgun (WGS) entry which is preliminary data.</text>
</comment>
<keyword evidence="7" id="KW-1185">Reference proteome</keyword>
<organism evidence="6 7">
    <name type="scientific">Staphylotrichum longicolle</name>
    <dbReference type="NCBI Taxonomy" id="669026"/>
    <lineage>
        <taxon>Eukaryota</taxon>
        <taxon>Fungi</taxon>
        <taxon>Dikarya</taxon>
        <taxon>Ascomycota</taxon>
        <taxon>Pezizomycotina</taxon>
        <taxon>Sordariomycetes</taxon>
        <taxon>Sordariomycetidae</taxon>
        <taxon>Sordariales</taxon>
        <taxon>Chaetomiaceae</taxon>
        <taxon>Staphylotrichum</taxon>
    </lineage>
</organism>
<evidence type="ECO:0000313" key="6">
    <source>
        <dbReference type="EMBL" id="KAG7287631.1"/>
    </source>
</evidence>
<dbReference type="Proteomes" id="UP001197093">
    <property type="component" value="Unassembled WGS sequence"/>
</dbReference>
<evidence type="ECO:0000256" key="4">
    <source>
        <dbReference type="ARBA" id="ARBA00023239"/>
    </source>
</evidence>
<protein>
    <recommendedName>
        <fullName evidence="5">CENP-V/GFA domain-containing protein</fullName>
    </recommendedName>
</protein>
<keyword evidence="3" id="KW-0862">Zinc</keyword>
<evidence type="ECO:0000256" key="1">
    <source>
        <dbReference type="ARBA" id="ARBA00005495"/>
    </source>
</evidence>
<evidence type="ECO:0000256" key="2">
    <source>
        <dbReference type="ARBA" id="ARBA00022723"/>
    </source>
</evidence>
<dbReference type="GO" id="GO:0046872">
    <property type="term" value="F:metal ion binding"/>
    <property type="evidence" value="ECO:0007669"/>
    <property type="project" value="UniProtKB-KW"/>
</dbReference>
<dbReference type="SUPFAM" id="SSF51316">
    <property type="entry name" value="Mss4-like"/>
    <property type="match status" value="1"/>
</dbReference>
<sequence>MAPSYPTPKSITGGCLCNKLRYHVDFPADHNFETSCGTCQCTQCRKQSGSLFLIYHRVAPASTAFRFTSPTTALKTVRASPKAERVICGECGSWIYWKHSDKDYVCLTIGSIDPLYLFGEGAEDGGEVPAEGFGRVLVSCGGEHCWVGNEIKGVTDDIGLTGKGKGFRVVDGGEE</sequence>
<evidence type="ECO:0000256" key="3">
    <source>
        <dbReference type="ARBA" id="ARBA00022833"/>
    </source>
</evidence>
<evidence type="ECO:0000313" key="7">
    <source>
        <dbReference type="Proteomes" id="UP001197093"/>
    </source>
</evidence>
<reference evidence="6" key="1">
    <citation type="submission" date="2023-02" db="EMBL/GenBank/DDBJ databases">
        <authorList>
            <person name="Palmer J.M."/>
        </authorList>
    </citation>
    <scope>NUCLEOTIDE SEQUENCE</scope>
    <source>
        <strain evidence="6">FW57</strain>
    </source>
</reference>
<dbReference type="InterPro" id="IPR011057">
    <property type="entry name" value="Mss4-like_sf"/>
</dbReference>
<dbReference type="InterPro" id="IPR006913">
    <property type="entry name" value="CENP-V/GFA"/>
</dbReference>
<dbReference type="PANTHER" id="PTHR33337">
    <property type="entry name" value="GFA DOMAIN-CONTAINING PROTEIN"/>
    <property type="match status" value="1"/>
</dbReference>
<feature type="domain" description="CENP-V/GFA" evidence="5">
    <location>
        <begin position="11"/>
        <end position="131"/>
    </location>
</feature>
<evidence type="ECO:0000259" key="5">
    <source>
        <dbReference type="PROSITE" id="PS51891"/>
    </source>
</evidence>
<dbReference type="AlphaFoldDB" id="A0AAD4EUH6"/>
<keyword evidence="2" id="KW-0479">Metal-binding</keyword>
<comment type="similarity">
    <text evidence="1">Belongs to the Gfa family.</text>
</comment>
<dbReference type="PROSITE" id="PS51891">
    <property type="entry name" value="CENP_V_GFA"/>
    <property type="match status" value="1"/>
</dbReference>
<gene>
    <name evidence="6" type="ORF">NEMBOFW57_007144</name>
</gene>
<keyword evidence="4" id="KW-0456">Lyase</keyword>
<dbReference type="GO" id="GO:0016846">
    <property type="term" value="F:carbon-sulfur lyase activity"/>
    <property type="evidence" value="ECO:0007669"/>
    <property type="project" value="InterPro"/>
</dbReference>
<dbReference type="EMBL" id="JAHCVI010000003">
    <property type="protein sequence ID" value="KAG7287631.1"/>
    <property type="molecule type" value="Genomic_DNA"/>
</dbReference>